<evidence type="ECO:0008006" key="4">
    <source>
        <dbReference type="Google" id="ProtNLM"/>
    </source>
</evidence>
<protein>
    <recommendedName>
        <fullName evidence="4">Fimbrial protein</fullName>
    </recommendedName>
</protein>
<name>A0A1Y5FBZ5_9BACT</name>
<accession>A0A1Y5FBZ5</accession>
<organism evidence="2 3">
    <name type="scientific">Halobacteriovorax marinus</name>
    <dbReference type="NCBI Taxonomy" id="97084"/>
    <lineage>
        <taxon>Bacteria</taxon>
        <taxon>Pseudomonadati</taxon>
        <taxon>Bdellovibrionota</taxon>
        <taxon>Bacteriovoracia</taxon>
        <taxon>Bacteriovoracales</taxon>
        <taxon>Halobacteriovoraceae</taxon>
        <taxon>Halobacteriovorax</taxon>
    </lineage>
</organism>
<evidence type="ECO:0000313" key="2">
    <source>
        <dbReference type="EMBL" id="OUR99653.1"/>
    </source>
</evidence>
<sequence>MLRILKALTLSALLLTIMPSAFAELDSKNAIVTLEVAKFAKISGLENFVLLPVSTDGDANSVYSGFDMFNLESNAAVSVTLTGDQLSNGENTISTAYELDEGGLSFDTDEGIHNEQHKVSAEAILGEISAQEAGGYSAQIVITVAAL</sequence>
<dbReference type="AlphaFoldDB" id="A0A1Y5FBZ5"/>
<proteinExistence type="predicted"/>
<dbReference type="EMBL" id="MAAO01000002">
    <property type="protein sequence ID" value="OUR99653.1"/>
    <property type="molecule type" value="Genomic_DNA"/>
</dbReference>
<feature type="chain" id="PRO_5013345779" description="Fimbrial protein" evidence="1">
    <location>
        <begin position="24"/>
        <end position="147"/>
    </location>
</feature>
<evidence type="ECO:0000313" key="3">
    <source>
        <dbReference type="Proteomes" id="UP000196531"/>
    </source>
</evidence>
<feature type="signal peptide" evidence="1">
    <location>
        <begin position="1"/>
        <end position="23"/>
    </location>
</feature>
<keyword evidence="1" id="KW-0732">Signal</keyword>
<gene>
    <name evidence="2" type="ORF">A9Q84_01120</name>
</gene>
<comment type="caution">
    <text evidence="2">The sequence shown here is derived from an EMBL/GenBank/DDBJ whole genome shotgun (WGS) entry which is preliminary data.</text>
</comment>
<evidence type="ECO:0000256" key="1">
    <source>
        <dbReference type="SAM" id="SignalP"/>
    </source>
</evidence>
<dbReference type="Proteomes" id="UP000196531">
    <property type="component" value="Unassembled WGS sequence"/>
</dbReference>
<reference evidence="3" key="1">
    <citation type="journal article" date="2017" name="Proc. Natl. Acad. Sci. U.S.A.">
        <title>Simulation of Deepwater Horizon oil plume reveals substrate specialization within a complex community of hydrocarbon-degraders.</title>
        <authorList>
            <person name="Hu P."/>
            <person name="Dubinsky E.A."/>
            <person name="Probst A.J."/>
            <person name="Wang J."/>
            <person name="Sieber C.M.K."/>
            <person name="Tom L.M."/>
            <person name="Gardinali P."/>
            <person name="Banfield J.F."/>
            <person name="Atlas R.M."/>
            <person name="Andersen G.L."/>
        </authorList>
    </citation>
    <scope>NUCLEOTIDE SEQUENCE [LARGE SCALE GENOMIC DNA]</scope>
</reference>